<evidence type="ECO:0000313" key="2">
    <source>
        <dbReference type="EMBL" id="MBB4044324.1"/>
    </source>
</evidence>
<reference evidence="2" key="1">
    <citation type="submission" date="2020-08" db="EMBL/GenBank/DDBJ databases">
        <title>Genomic Encyclopedia of Type Strains, Phase IV (KMG-IV): sequencing the most valuable type-strain genomes for metagenomic binning, comparative biology and taxonomic classification.</title>
        <authorList>
            <person name="Goeker M."/>
        </authorList>
    </citation>
    <scope>NUCLEOTIDE SEQUENCE [LARGE SCALE GENOMIC DNA]</scope>
    <source>
        <strain evidence="2">DSM 105720</strain>
    </source>
</reference>
<dbReference type="EMBL" id="JACIER010000007">
    <property type="protein sequence ID" value="MBB4044324.1"/>
    <property type="molecule type" value="Genomic_DNA"/>
</dbReference>
<gene>
    <name evidence="2" type="ORF">GGR06_002115</name>
</gene>
<feature type="chain" id="PRO_5032784943" evidence="1">
    <location>
        <begin position="23"/>
        <end position="109"/>
    </location>
</feature>
<evidence type="ECO:0000313" key="3">
    <source>
        <dbReference type="Proteomes" id="UP000560658"/>
    </source>
</evidence>
<organism evidence="2 3">
    <name type="scientific">Bacteroides reticulotermitis</name>
    <dbReference type="NCBI Taxonomy" id="1133319"/>
    <lineage>
        <taxon>Bacteria</taxon>
        <taxon>Pseudomonadati</taxon>
        <taxon>Bacteroidota</taxon>
        <taxon>Bacteroidia</taxon>
        <taxon>Bacteroidales</taxon>
        <taxon>Bacteroidaceae</taxon>
        <taxon>Bacteroides</taxon>
    </lineage>
</organism>
<feature type="signal peptide" evidence="1">
    <location>
        <begin position="1"/>
        <end position="22"/>
    </location>
</feature>
<proteinExistence type="predicted"/>
<accession>A0A840D466</accession>
<comment type="caution">
    <text evidence="2">The sequence shown here is derived from an EMBL/GenBank/DDBJ whole genome shotgun (WGS) entry which is preliminary data.</text>
</comment>
<dbReference type="AlphaFoldDB" id="A0A840D466"/>
<protein>
    <submittedName>
        <fullName evidence="2">Uncharacterized protein</fullName>
    </submittedName>
</protein>
<sequence>MKRNFILSACLLVMLLPIAGQNEPTAPPPPSPELDLFSNDISPQVEMMNRYGTYPVDLSTGLVDISIPLYTIKTPGGLTMPLTLSFHASGLRSNEREGLVGVRWRWICQ</sequence>
<keyword evidence="3" id="KW-1185">Reference proteome</keyword>
<dbReference type="Proteomes" id="UP000560658">
    <property type="component" value="Unassembled WGS sequence"/>
</dbReference>
<dbReference type="RefSeq" id="WP_148298502.1">
    <property type="nucleotide sequence ID" value="NZ_JACIER010000007.1"/>
</dbReference>
<evidence type="ECO:0000256" key="1">
    <source>
        <dbReference type="SAM" id="SignalP"/>
    </source>
</evidence>
<keyword evidence="1" id="KW-0732">Signal</keyword>
<name>A0A840D466_9BACE</name>